<evidence type="ECO:0000313" key="1">
    <source>
        <dbReference type="EMBL" id="JAS09794.1"/>
    </source>
</evidence>
<feature type="non-terminal residue" evidence="1">
    <location>
        <position position="358"/>
    </location>
</feature>
<evidence type="ECO:0008006" key="2">
    <source>
        <dbReference type="Google" id="ProtNLM"/>
    </source>
</evidence>
<protein>
    <recommendedName>
        <fullName evidence="2">PWWP domain-containing protein</fullName>
    </recommendedName>
</protein>
<dbReference type="SUPFAM" id="SSF63748">
    <property type="entry name" value="Tudor/PWWP/MBT"/>
    <property type="match status" value="2"/>
</dbReference>
<gene>
    <name evidence="1" type="ORF">g.10637</name>
</gene>
<sequence length="358" mass="42082">MSEFKLGSVVWCKTNEEETPYWPGIVVDDVEFFPNRIEETHHLILFYHIDVIAYFKHEKLTDFLKGFKTIYNKNFVGPRYQEAVGEAFVTLTQQGHVSMEKLLPLKTEICGCFMGHKSVLCKYTDQRLTELFWRIKKTFKQEGQGRPRKYPLLELALYEMQNFGVNLESLCLYCTKTSNSLHPYFEGRICKLCFQSHRIKQITLGDERLEIALTDFQFSSVVWAHIGSSEYWPGVVIGHNNTRYMVYLYAKEEIKCLLKKDIVDFLAFYHLHHQKNHHEQYHQAVASAFTTCTHKGYFKRTSTNLMHVFKDYPLIQNSARLCPYVRRALQQNIPEGLRHVLMEEMDESPDFLGFANQN</sequence>
<dbReference type="EMBL" id="GEDC01027504">
    <property type="protein sequence ID" value="JAS09794.1"/>
    <property type="molecule type" value="Transcribed_RNA"/>
</dbReference>
<reference evidence="1" key="1">
    <citation type="submission" date="2015-12" db="EMBL/GenBank/DDBJ databases">
        <title>De novo transcriptome assembly of four potential Pierce s Disease insect vectors from Arizona vineyards.</title>
        <authorList>
            <person name="Tassone E.E."/>
        </authorList>
    </citation>
    <scope>NUCLEOTIDE SEQUENCE</scope>
</reference>
<proteinExistence type="predicted"/>
<organism evidence="1">
    <name type="scientific">Clastoptera arizonana</name>
    <name type="common">Arizona spittle bug</name>
    <dbReference type="NCBI Taxonomy" id="38151"/>
    <lineage>
        <taxon>Eukaryota</taxon>
        <taxon>Metazoa</taxon>
        <taxon>Ecdysozoa</taxon>
        <taxon>Arthropoda</taxon>
        <taxon>Hexapoda</taxon>
        <taxon>Insecta</taxon>
        <taxon>Pterygota</taxon>
        <taxon>Neoptera</taxon>
        <taxon>Paraneoptera</taxon>
        <taxon>Hemiptera</taxon>
        <taxon>Auchenorrhyncha</taxon>
        <taxon>Cercopoidea</taxon>
        <taxon>Clastopteridae</taxon>
        <taxon>Clastoptera</taxon>
    </lineage>
</organism>
<accession>A0A1B6C8N8</accession>
<dbReference type="Gene3D" id="2.30.30.140">
    <property type="match status" value="2"/>
</dbReference>
<name>A0A1B6C8N8_9HEMI</name>
<dbReference type="AlphaFoldDB" id="A0A1B6C8N8"/>